<keyword evidence="5 12" id="KW-0812">Transmembrane</keyword>
<dbReference type="GO" id="GO:0006508">
    <property type="term" value="P:proteolysis"/>
    <property type="evidence" value="ECO:0007669"/>
    <property type="project" value="UniProtKB-KW"/>
</dbReference>
<feature type="transmembrane region" description="Helical" evidence="12">
    <location>
        <begin position="364"/>
        <end position="385"/>
    </location>
</feature>
<feature type="region of interest" description="Disordered" evidence="11">
    <location>
        <begin position="291"/>
        <end position="316"/>
    </location>
</feature>
<dbReference type="Pfam" id="PF12340">
    <property type="entry name" value="DUF3638"/>
    <property type="match status" value="1"/>
</dbReference>
<feature type="transmembrane region" description="Helical" evidence="12">
    <location>
        <begin position="165"/>
        <end position="187"/>
    </location>
</feature>
<dbReference type="GO" id="GO:0016020">
    <property type="term" value="C:membrane"/>
    <property type="evidence" value="ECO:0007669"/>
    <property type="project" value="UniProtKB-SubCell"/>
</dbReference>
<comment type="subcellular location">
    <subcellularLocation>
        <location evidence="2">Membrane</location>
        <topology evidence="2">Multi-pass membrane protein</topology>
    </subcellularLocation>
</comment>
<dbReference type="PANTHER" id="PTHR13367">
    <property type="entry name" value="UBIQUITIN THIOESTERASE"/>
    <property type="match status" value="1"/>
</dbReference>
<evidence type="ECO:0000256" key="9">
    <source>
        <dbReference type="ARBA" id="ARBA00022989"/>
    </source>
</evidence>
<evidence type="ECO:0000259" key="13">
    <source>
        <dbReference type="PROSITE" id="PS50261"/>
    </source>
</evidence>
<evidence type="ECO:0000313" key="15">
    <source>
        <dbReference type="Proteomes" id="UP000289323"/>
    </source>
</evidence>
<feature type="compositionally biased region" description="Pro residues" evidence="11">
    <location>
        <begin position="339"/>
        <end position="351"/>
    </location>
</feature>
<dbReference type="GO" id="GO:0004888">
    <property type="term" value="F:transmembrane signaling receptor activity"/>
    <property type="evidence" value="ECO:0007669"/>
    <property type="project" value="InterPro"/>
</dbReference>
<dbReference type="InterPro" id="IPR022099">
    <property type="entry name" value="DUF3638"/>
</dbReference>
<feature type="domain" description="G-protein coupled receptors family 2 profile 2" evidence="13">
    <location>
        <begin position="12"/>
        <end position="198"/>
    </location>
</feature>
<dbReference type="InterPro" id="IPR022105">
    <property type="entry name" value="DUF3645"/>
</dbReference>
<proteinExistence type="predicted"/>
<evidence type="ECO:0000256" key="12">
    <source>
        <dbReference type="SAM" id="Phobius"/>
    </source>
</evidence>
<feature type="compositionally biased region" description="Basic and acidic residues" evidence="11">
    <location>
        <begin position="3095"/>
        <end position="3120"/>
    </location>
</feature>
<keyword evidence="9 12" id="KW-1133">Transmembrane helix</keyword>
<reference evidence="14 15" key="1">
    <citation type="submission" date="2018-04" db="EMBL/GenBank/DDBJ databases">
        <authorList>
            <person name="Huttner S."/>
            <person name="Dainat J."/>
        </authorList>
    </citation>
    <scope>NUCLEOTIDE SEQUENCE [LARGE SCALE GENOMIC DNA]</scope>
</reference>
<comment type="catalytic activity">
    <reaction evidence="1">
        <text>Thiol-dependent hydrolysis of ester, thioester, amide, peptide and isopeptide bonds formed by the C-terminal Gly of ubiquitin (a 76-residue protein attached to proteins as an intracellular targeting signal).</text>
        <dbReference type="EC" id="3.4.19.12"/>
    </reaction>
</comment>
<keyword evidence="4" id="KW-0645">Protease</keyword>
<keyword evidence="8" id="KW-0788">Thiol protease</keyword>
<dbReference type="InterPro" id="IPR017981">
    <property type="entry name" value="GPCR_2-like_7TM"/>
</dbReference>
<feature type="compositionally biased region" description="Low complexity" evidence="11">
    <location>
        <begin position="302"/>
        <end position="316"/>
    </location>
</feature>
<keyword evidence="7" id="KW-0378">Hydrolase</keyword>
<protein>
    <recommendedName>
        <fullName evidence="3">ubiquitinyl hydrolase 1</fullName>
        <ecNumber evidence="3">3.4.19.12</ecNumber>
    </recommendedName>
</protein>
<dbReference type="PROSITE" id="PS50261">
    <property type="entry name" value="G_PROTEIN_RECEP_F2_4"/>
    <property type="match status" value="1"/>
</dbReference>
<keyword evidence="10 12" id="KW-0472">Membrane</keyword>
<feature type="region of interest" description="Disordered" evidence="11">
    <location>
        <begin position="3089"/>
        <end position="3120"/>
    </location>
</feature>
<sequence length="3422" mass="382856">MRGISAEDAESVVAIERTCSALSFLGCVFVLVTFSLSDAFRQRAINRLVFYATFGNMLTNVATLMTTTYIDDVDSFGCQLQAFLIQVFMQGDAYWALAMAVNVYLTFYRKYDARMLRKMEVFYFVLCYGVPFVPGFTFIFISTKHAGRPYGDAMLWCWLKSEWEVYRIATFYGPVWVAILIAMTIYLRTGREIYRKRRKMLKFSSSATGTFTGTATGSEPFSPLYEFSPAFNYKTTEVVQTTEIIKPPPAAKPGTIPPAPPLKDPNVSYSVTISADIEAARQLNRRVSFEDTIDTASPPIPARNNNSNNNKSSRAARALSSVQASIISGTTTTQSTNPHPHPPPRPPPPAPTHRRRHPHHDAHSAAWSYTKCAILFFVALLLTWIPSSGNRVYSLLHAGAVSRPLFFASAFVLPLQGFWNAIIYVVTSWAACKSFAGYCAAVVAGWEDDMDIRQENLLVSSLLESTRDFSRECSPSESLHLGRVIGMLEQLLKMKPGLDSSTKESVMQEAIEELSEGEHLLFHVRAQNAGLLLTCQEDHVVVEAFELSAQNKDVMSCQGRLVRHFPDSAAVVDRKTMQDPNLLGEFVKVLRVLELQASPLARPKSRKAGQDFEEDRDTDSPLLVTGMLVGTLAGIGQSVEPQQICKRSREQTSWHSARLPFHRSPTWLLLRVALRLVLDRAESRDRDVSVYKALIAFHHGRLLGQAATSGLNSELRFCMAAKLLRRLVKLKPPEDAPWVQQMRQILTTNDDDLQARWEQTQDGLVTHQMGRLKLLSFEADTNLSLKELSPHLSWIRSRSEDSRVTAGTGDDTLNFSCPEDKMPSVSSATGGEPFALLEVESWIESNLTSWVANRSETCKNKYDGDLEALHGLIREYHEKASHAYAGNPEALSVMYLSVMELWVAMDTIAGKAIPLLLDYDPGFTLDFLHRLILPTRTQVARLQRIEHYLSSRRKAAATNYPPMFSGVGEPGSFAVRYFDSSRTHQALLDRIKTRAEEDMRRKILEYRGKLHRHGELTRQRAQTDHEEEQRRNGRRYMMVCKPACSACSIDRDITRLTIDLLEWPLPDNLGLAKAVVFEIHVPRAVAIWRNVTAKLFLDILPDPNRPEGKNKIWYASSRSGLKPFATSMSRIQLASPAKPVEASHYKAKHITAVIEQDLCVRYQWPDYGYYDESTCLAATDVFRNPTLPATCSFAEHQRHPRLAAWTRSTSHTSNEVIAAQSDCPKAMSLGEFRAFGHVRSDLRLQWANVLCQLLAPSLNWNSESTYFLVLQACLEAGPSSSDGSVAREAHADLLSPEFVDRMVTALNDTLTRLRANWQNQTAPSLLEKVLGSEDGLAVFVEAAILAHDHTPATGRMPNSILNILSHRWRTTMHRALDFVKGEVVAGENSGFHAAIQRFWADYSPSTTQWAAQWGSRGHILRGKMRPANSNANMDPTDISFNLLHGRLLVNGYPLSRLPDKFVSHRTYGQLFGSQVLEVMPSTRKGMQFSACREQQGWVVHFAMVDSELVIQALRRQDPDCPEDCSALFEFIPPWKLGSDVPNSFKRGYSHWLDISKGIIEFRPLEAVSTFLSPIESIDNVDIIYHPEKHTAVIDLPRFSLSFTLLEGESMIRSKHYSGMRIDECQRIGALVGLQNKLVLKQDGIPECCTPLRIVLVPRGPLKSRILSHHVSVEVACNPGELHVKHDAFTIDPLLGQIRTTGSLSSRLYLCRLHALTSHCLPDPLTGRTGTEEALRILRSASVRSFQRLDPESYNQLRGLASLSPQRLYYPERKDLQEMERVLWAHDLPVLSQNDEFEPAAEYLLEHARDCEILHRSDEASAGTLDLRPLNRSCSVLVNRAKVRNAMLKVSEFETNKYKVSFFLSALVYAEEADWDIVQALMAIANARDKFGTEITPPRAQRFELDTNISSLHSIVEGIIAQYRLGFSSCPEAGLPRLPDESMKAAKQRRYNTWQSQSTKMATEFSRALEWQWQREPRTWKVTMPTGRTYGSYLDVNAIMREVAEALKLARRTALFETYLDKLVTELGRMKRLPSETAPRDAPSPCITAPLSKQKQTSGLGYVEARSLFRRSAPQTQRPEPANFSYLWEELTQVTEDNNPLADLLDRLSVLCGNGPYRAAYLEELRSSSGSTASPRYRLKKAPNRLKRALGKYLRKCRLASEEIRSCIDNALRGHSLTDTLCQAAGLYPRISNIFLLERLSRAFWKDLSPEWRECLVNYGLSLAYLQQAERLVAASRRADRQTDLLKELLNTGSHGCQEGDPLSFPESLLLELEQGILIRPVQQSIAAKMREPPGGHNSVMQLNMGEGKSSVIVPIVAAALADGQRLVRVVVAKPQLKQMMHTLTAALGGLVNRQIFYLPISRAVRLTSSDVTAVQRMLDRCKTEGGVLLVQPEHLLSFKLMGLERIWTDGGRDSSTANQILETYRKFEDDSRDIVDESDEIFSVKHELIFTLGLQQPVDMSPDRWTLIQELMDILLEVAKGLVDEDTKSGRARGLLFEEDKASGRFPTVRVLEEAAGRRLVGAIAGRVCRTGLRGFPIQHQSKQMREAVLQYILEPNLTPQQIAAVQSASNGCFNDAHMKNAILLLRGLLASGVILFALGQKRFRVNYGLAPDRVPPTMLAVPYRAKDSPAPRSEFSHPDIVIVLTCLSYYYQGLSDSELRTCLEKLDKSDQAEEEYSRWAAASPLLPASLRHFSGVNLEDSTLCRRSVFPALRFAKPAIDYYLSNVVFPMEMREFPWKLSASGWDLGKRTRHPLTGFSGTTDSKYVLPLSVKALDLPEQRHTNSAVLACLLRPENTVLELGGNQPHLSALTVDMLLTAVTTSPQPMRVILDVGAQIIELSNLQVAERWLGMVPVHEADAVIYFNAQDELSVLTRNGMVDSFLTSPFATQTDRCLVYLDQAHTRGTDLKLPDSYRAAVTLGPGVTKDTLVQGCMRMRKLGNGQSVTFCVSPEMKKRIRTFGRIQGARKLTVADILVCAIAETWDDAHRSLPLWATQGLRHQHQEVVWKRVDACGVLSNKDVGKYLEEEAQSLEQRYRPVLGTGETSNAQSLTARLNAAQGLKSRQDQVALIRQKCVEFGLAELDAMGSLQEEQERELAPEVERERQVERPRARDPATHHLHPDVQNFAMSGILAANSKAFVPAFQTLSGTSAAKLFPLAEFPSSLLATADFARTIEPARHDAAAHTDAYQRPVQWLLTQHTPLARHGMRLVLISSFEANALKPLLATPLPTATCTTNSCNHPQVYLRAYLPRSNPSLPSLEGLTTYTIPSNPAPPPPPHQLVTQLNLFAGQLYLASHASYLRLCRYLGLAHAANESDDRAVAADGFVGRRRRADGGGAGAAGYEEEEEEEEGCEFATSPVGFLAVLLRRVRRDCVGVERSHLGRVLAGEVLTRRDFEGVVGAREEEGVEEVMEEDDVEMRDV</sequence>
<evidence type="ECO:0000256" key="11">
    <source>
        <dbReference type="SAM" id="MobiDB-lite"/>
    </source>
</evidence>
<dbReference type="InterPro" id="IPR046541">
    <property type="entry name" value="DUF6606"/>
</dbReference>
<dbReference type="Pfam" id="PF20255">
    <property type="entry name" value="DUF6606"/>
    <property type="match status" value="1"/>
</dbReference>
<dbReference type="Gene3D" id="1.20.1070.10">
    <property type="entry name" value="Rhodopsin 7-helix transmembrane proteins"/>
    <property type="match status" value="1"/>
</dbReference>
<dbReference type="GO" id="GO:0007166">
    <property type="term" value="P:cell surface receptor signaling pathway"/>
    <property type="evidence" value="ECO:0007669"/>
    <property type="project" value="InterPro"/>
</dbReference>
<dbReference type="EC" id="3.4.19.12" evidence="3"/>
<gene>
    <name evidence="14" type="ORF">TT172_LOCUS6765</name>
</gene>
<feature type="region of interest" description="Disordered" evidence="11">
    <location>
        <begin position="330"/>
        <end position="361"/>
    </location>
</feature>
<feature type="transmembrane region" description="Helical" evidence="12">
    <location>
        <begin position="48"/>
        <end position="70"/>
    </location>
</feature>
<dbReference type="EMBL" id="OUUZ01000013">
    <property type="protein sequence ID" value="SPQ24346.1"/>
    <property type="molecule type" value="Genomic_DNA"/>
</dbReference>
<dbReference type="Proteomes" id="UP000289323">
    <property type="component" value="Unassembled WGS sequence"/>
</dbReference>
<dbReference type="PANTHER" id="PTHR13367:SF34">
    <property type="match status" value="1"/>
</dbReference>
<dbReference type="SUPFAM" id="SSF81321">
    <property type="entry name" value="Family A G protein-coupled receptor-like"/>
    <property type="match status" value="1"/>
</dbReference>
<evidence type="ECO:0000313" key="14">
    <source>
        <dbReference type="EMBL" id="SPQ24346.1"/>
    </source>
</evidence>
<evidence type="ECO:0000256" key="4">
    <source>
        <dbReference type="ARBA" id="ARBA00022670"/>
    </source>
</evidence>
<evidence type="ECO:0000256" key="8">
    <source>
        <dbReference type="ARBA" id="ARBA00022807"/>
    </source>
</evidence>
<evidence type="ECO:0000256" key="3">
    <source>
        <dbReference type="ARBA" id="ARBA00012759"/>
    </source>
</evidence>
<evidence type="ECO:0000256" key="1">
    <source>
        <dbReference type="ARBA" id="ARBA00000707"/>
    </source>
</evidence>
<feature type="transmembrane region" description="Helical" evidence="12">
    <location>
        <begin position="20"/>
        <end position="36"/>
    </location>
</feature>
<organism evidence="14 15">
    <name type="scientific">Thermothielavioides terrestris</name>
    <dbReference type="NCBI Taxonomy" id="2587410"/>
    <lineage>
        <taxon>Eukaryota</taxon>
        <taxon>Fungi</taxon>
        <taxon>Dikarya</taxon>
        <taxon>Ascomycota</taxon>
        <taxon>Pezizomycotina</taxon>
        <taxon>Sordariomycetes</taxon>
        <taxon>Sordariomycetidae</taxon>
        <taxon>Sordariales</taxon>
        <taxon>Chaetomiaceae</taxon>
        <taxon>Thermothielavioides</taxon>
    </lineage>
</organism>
<accession>A0A3S4BMS1</accession>
<evidence type="ECO:0000256" key="2">
    <source>
        <dbReference type="ARBA" id="ARBA00004141"/>
    </source>
</evidence>
<evidence type="ECO:0000256" key="7">
    <source>
        <dbReference type="ARBA" id="ARBA00022801"/>
    </source>
</evidence>
<dbReference type="Pfam" id="PF12359">
    <property type="entry name" value="DUF3645"/>
    <property type="match status" value="1"/>
</dbReference>
<name>A0A3S4BMS1_9PEZI</name>
<evidence type="ECO:0000256" key="10">
    <source>
        <dbReference type="ARBA" id="ARBA00023136"/>
    </source>
</evidence>
<evidence type="ECO:0000256" key="6">
    <source>
        <dbReference type="ARBA" id="ARBA00022786"/>
    </source>
</evidence>
<keyword evidence="6" id="KW-0833">Ubl conjugation pathway</keyword>
<dbReference type="InterPro" id="IPR051346">
    <property type="entry name" value="OTU_Deubiquitinase"/>
</dbReference>
<dbReference type="GO" id="GO:0004843">
    <property type="term" value="F:cysteine-type deubiquitinase activity"/>
    <property type="evidence" value="ECO:0007669"/>
    <property type="project" value="UniProtKB-EC"/>
</dbReference>
<dbReference type="Pfam" id="PF05462">
    <property type="entry name" value="Dicty_CAR"/>
    <property type="match status" value="1"/>
</dbReference>
<evidence type="ECO:0000256" key="5">
    <source>
        <dbReference type="ARBA" id="ARBA00022692"/>
    </source>
</evidence>
<feature type="transmembrane region" description="Helical" evidence="12">
    <location>
        <begin position="121"/>
        <end position="141"/>
    </location>
</feature>
<feature type="transmembrane region" description="Helical" evidence="12">
    <location>
        <begin position="93"/>
        <end position="109"/>
    </location>
</feature>